<sequence length="140" mass="15036">MCAPNFPALHSLLLSILYLAQSQHAILSADLEPEARSSCSAEKKSRDCAGLGFNTRKKVQTLLDQSHASSSSSSLPLSLVHLSSSFFSSFFFGPTPPPSMFCRSLLPPLCLSLSLSLCAPLIRFGSTPRSEKNIGGTGWF</sequence>
<proteinExistence type="predicted"/>
<keyword evidence="3" id="KW-1185">Reference proteome</keyword>
<name>A0ABV0Z7H1_9TELE</name>
<evidence type="ECO:0000313" key="2">
    <source>
        <dbReference type="EMBL" id="MEQ2301991.1"/>
    </source>
</evidence>
<keyword evidence="1" id="KW-0732">Signal</keyword>
<evidence type="ECO:0008006" key="4">
    <source>
        <dbReference type="Google" id="ProtNLM"/>
    </source>
</evidence>
<comment type="caution">
    <text evidence="2">The sequence shown here is derived from an EMBL/GenBank/DDBJ whole genome shotgun (WGS) entry which is preliminary data.</text>
</comment>
<accession>A0ABV0Z7H1</accession>
<dbReference type="EMBL" id="JAHRIP010056489">
    <property type="protein sequence ID" value="MEQ2301991.1"/>
    <property type="molecule type" value="Genomic_DNA"/>
</dbReference>
<gene>
    <name evidence="2" type="ORF">AMECASPLE_001790</name>
</gene>
<evidence type="ECO:0000256" key="1">
    <source>
        <dbReference type="SAM" id="SignalP"/>
    </source>
</evidence>
<evidence type="ECO:0000313" key="3">
    <source>
        <dbReference type="Proteomes" id="UP001469553"/>
    </source>
</evidence>
<dbReference type="Proteomes" id="UP001469553">
    <property type="component" value="Unassembled WGS sequence"/>
</dbReference>
<organism evidence="2 3">
    <name type="scientific">Ameca splendens</name>
    <dbReference type="NCBI Taxonomy" id="208324"/>
    <lineage>
        <taxon>Eukaryota</taxon>
        <taxon>Metazoa</taxon>
        <taxon>Chordata</taxon>
        <taxon>Craniata</taxon>
        <taxon>Vertebrata</taxon>
        <taxon>Euteleostomi</taxon>
        <taxon>Actinopterygii</taxon>
        <taxon>Neopterygii</taxon>
        <taxon>Teleostei</taxon>
        <taxon>Neoteleostei</taxon>
        <taxon>Acanthomorphata</taxon>
        <taxon>Ovalentaria</taxon>
        <taxon>Atherinomorphae</taxon>
        <taxon>Cyprinodontiformes</taxon>
        <taxon>Goodeidae</taxon>
        <taxon>Ameca</taxon>
    </lineage>
</organism>
<reference evidence="2 3" key="1">
    <citation type="submission" date="2021-06" db="EMBL/GenBank/DDBJ databases">
        <authorList>
            <person name="Palmer J.M."/>
        </authorList>
    </citation>
    <scope>NUCLEOTIDE SEQUENCE [LARGE SCALE GENOMIC DNA]</scope>
    <source>
        <strain evidence="2 3">AS_MEX2019</strain>
        <tissue evidence="2">Muscle</tissue>
    </source>
</reference>
<feature type="signal peptide" evidence="1">
    <location>
        <begin position="1"/>
        <end position="22"/>
    </location>
</feature>
<protein>
    <recommendedName>
        <fullName evidence="4">Secreted protein</fullName>
    </recommendedName>
</protein>
<feature type="chain" id="PRO_5046474654" description="Secreted protein" evidence="1">
    <location>
        <begin position="23"/>
        <end position="140"/>
    </location>
</feature>